<feature type="domain" description="DUF4815" evidence="1">
    <location>
        <begin position="751"/>
        <end position="994"/>
    </location>
</feature>
<evidence type="ECO:0000313" key="3">
    <source>
        <dbReference type="Proteomes" id="UP000226396"/>
    </source>
</evidence>
<name>A0A223W0T0_9CAUD</name>
<dbReference type="KEGG" id="vg:77939003"/>
<accession>A0A223W0T0</accession>
<dbReference type="EMBL" id="MF403007">
    <property type="protein sequence ID" value="ASV44688.1"/>
    <property type="molecule type" value="Genomic_DNA"/>
</dbReference>
<dbReference type="Pfam" id="PF16075">
    <property type="entry name" value="DUF4815"/>
    <property type="match status" value="2"/>
</dbReference>
<dbReference type="Proteomes" id="UP000226396">
    <property type="component" value="Segment"/>
</dbReference>
<reference evidence="2 3" key="1">
    <citation type="submission" date="2017-06" db="EMBL/GenBank/DDBJ databases">
        <authorList>
            <person name="Kim H.J."/>
            <person name="Triplett B.A."/>
        </authorList>
    </citation>
    <scope>NUCLEOTIDE SEQUENCE [LARGE SCALE GENOMIC DNA]</scope>
</reference>
<dbReference type="GeneID" id="77939003"/>
<evidence type="ECO:0000313" key="2">
    <source>
        <dbReference type="EMBL" id="ASV44688.1"/>
    </source>
</evidence>
<dbReference type="RefSeq" id="YP_010662986.1">
    <property type="nucleotide sequence ID" value="NC_070890.1"/>
</dbReference>
<organism evidence="2 3">
    <name type="scientific">Agrobacterium phage Atu_ph04</name>
    <dbReference type="NCBI Taxonomy" id="2024263"/>
    <lineage>
        <taxon>Viruses</taxon>
        <taxon>Duplodnaviria</taxon>
        <taxon>Heunggongvirae</taxon>
        <taxon>Uroviricota</taxon>
        <taxon>Caudoviricetes</taxon>
        <taxon>Pootjesviridae</taxon>
        <taxon>Rollinsvirus</taxon>
        <taxon>Rollinsvirus ph04</taxon>
    </lineage>
</organism>
<sequence>MANNNQYYDDNNPKITDILFRPGKAPQSRELNASQSATKRQISAIGDHLFKEGAAVIGGSIKTLEAKTLIVDSTYAGETLVAENFIGKEIVELDASGTPTGARGLVIAVSAEDEEDPYCLHFSDLNSNVSIGTGSSVRTTDSFYANIREFEQPVRPCSYARIIEGTYYFDKTFVLVDTQIDVFSKFDTSFSGYVGIEFTKDVITEFDDPTLYDPARGFANYNGDGAHRSVYRSVLTHYTYNDERPSNFVALMEFREGSLKSDTSVTTQYSELAETFERRTNDESGDYVVNFFKADLVDQISVPVKKLSPSASSSLVLQVQTAIPHGYSVNDKVRIPDDSAYAGDFVVREIISSTIFTVDLRSNSSVVESNKTIYRTEYFGLRISSGKAYVKGREIWIPSSTTIEIPKARSTATKQNSSISIGYGNYVVADSISGMFNVSAKPAVAIRSASDDILGNARVHAIVKDGTKYRIYLLGVSVVTGKDISLARKITVAGGLGGVDVIASFASFSLRSSDTKALFQEISGFKVSTLRPDGIDVLSYNTQKTMSAVVTSSNAVFSLVGTDTFLGARGVNIADSTTWKSEYLLMNSTGAAVTPTSAIISANGKTLTVATAATGTVQLVAPVTVQPEARKKTKKTKTYNVTTITASNRKYTFDVVDAFKVKVTSAGTDVTSRFLFDSGMRDDVYDFGSITLGAGTSVPAAPLTVTVEYFEHSGSGYFSVDSYAGIDYAEIPKYTSSNGVEYDLSNVIDFRYTMTGSGIAAGSMIPLPESFSVIDFKYFLPRKDIVVLSKNGNFSVTSGIPSLDPIYPAETDNEMLMFKVDIGAYTADYKEDVFVHRNQIRRYTMKDIGKLDQRITRVEYETALSSLESKAKTSDVVDENGLSRYKTGFLVDNFSGHGVGDAFNSDYLCAIDRENGILRPAFKEQTYGFELDTLNGFQRVGNEEFGYFLTLPYTTETISENLICSKAVSVTPYLVTKRFGSVNLNPPSDYWKSTTSLPVRNVDMTSEANGSSINLGTVWNESQLTWAGQLVGTRGGGLVETGTQTSVSFSTETQSLGKYVVDVSVSYFMREVHIWFNGHAMRPNTDLHVFVDETNINGMVTERGIAPRSEGAVRTDSLGNFSGKIVIPDGRFRTGERTITFSDEPNNVTANATTEAKFVFVASGLNVTNQETTISTSVPRYTETVVTRPVQIAQEQSSTIRDSNNGSQGSADPFAQSIWVSPELYPNGAFFCEIDLYFKRKPEDSSYPLKFHLRPTEAGHPSSTDIMAFSEIVVPHSEVKIPSNTNSLASVLAAKTTIKMPVPVYVEAGKFFNFVLLSDSPDYEAYASEMGERIIGTDVRIYNQPTLGSSYRSQNQSAWTAFQNEDIMHSAKIAVFPVGSETSFRIKNKKIDEDFRYNYIDFRPQLLEFETSKMTYSLSARDSTTSVSSPISITRDTKNVLGSEKICRENTTDVLITGSTVNSDKYTAPFYEVSKCFAMLTQNVINNYGLVRRNFIIGSFGTNYSAGTTITVNSSTGSGAVIEPIIESGMITDLKVVRQGSGYSSIDSITISDSTGSGASIAFAGFETDPFGGNADARYLTKVVTLNADYEADRADVMIDLSVPSGANYEVFVRSRNSSDAEPITSKSWRKVTKNNLKTTAGQSFIETKFEIDLSYTSGGVTYAFSNELQVKLVPLSTDTSIVPLAKNFILITTI</sequence>
<feature type="domain" description="DUF4815" evidence="1">
    <location>
        <begin position="193"/>
        <end position="292"/>
    </location>
</feature>
<dbReference type="InterPro" id="IPR032096">
    <property type="entry name" value="DUF4815"/>
</dbReference>
<evidence type="ECO:0000259" key="1">
    <source>
        <dbReference type="Pfam" id="PF16075"/>
    </source>
</evidence>
<protein>
    <submittedName>
        <fullName evidence="2">Virulence-associated VriC protein</fullName>
    </submittedName>
</protein>
<proteinExistence type="predicted"/>
<keyword evidence="3" id="KW-1185">Reference proteome</keyword>